<sequence length="67" mass="7259">MATTSTNDLTGIGGRNIWRPSGDDSATAQNGKGRLVMPNCGREWQANQTPQQLPTDLPMMAVRNSSR</sequence>
<proteinExistence type="predicted"/>
<accession>A0A428QF65</accession>
<evidence type="ECO:0000313" key="2">
    <source>
        <dbReference type="EMBL" id="RSL63905.1"/>
    </source>
</evidence>
<feature type="compositionally biased region" description="Polar residues" evidence="1">
    <location>
        <begin position="45"/>
        <end position="54"/>
    </location>
</feature>
<dbReference type="AlphaFoldDB" id="A0A428QF65"/>
<dbReference type="Proteomes" id="UP000288168">
    <property type="component" value="Unassembled WGS sequence"/>
</dbReference>
<feature type="region of interest" description="Disordered" evidence="1">
    <location>
        <begin position="1"/>
        <end position="67"/>
    </location>
</feature>
<dbReference type="EMBL" id="NKCI01000036">
    <property type="protein sequence ID" value="RSL63905.1"/>
    <property type="molecule type" value="Genomic_DNA"/>
</dbReference>
<evidence type="ECO:0000313" key="3">
    <source>
        <dbReference type="Proteomes" id="UP000288168"/>
    </source>
</evidence>
<comment type="caution">
    <text evidence="2">The sequence shown here is derived from an EMBL/GenBank/DDBJ whole genome shotgun (WGS) entry which is preliminary data.</text>
</comment>
<reference evidence="2 3" key="1">
    <citation type="submission" date="2017-06" db="EMBL/GenBank/DDBJ databases">
        <title>Comparative genomic analysis of Ambrosia Fusariam Clade fungi.</title>
        <authorList>
            <person name="Stajich J.E."/>
            <person name="Carrillo J."/>
            <person name="Kijimoto T."/>
            <person name="Eskalen A."/>
            <person name="O'Donnell K."/>
            <person name="Kasson M."/>
        </authorList>
    </citation>
    <scope>NUCLEOTIDE SEQUENCE [LARGE SCALE GENOMIC DNA]</scope>
    <source>
        <strain evidence="2 3">NRRL62584</strain>
    </source>
</reference>
<gene>
    <name evidence="2" type="ORF">CEP54_004992</name>
</gene>
<name>A0A428QF65_9HYPO</name>
<dbReference type="OrthoDB" id="10275130at2759"/>
<evidence type="ECO:0000256" key="1">
    <source>
        <dbReference type="SAM" id="MobiDB-lite"/>
    </source>
</evidence>
<protein>
    <submittedName>
        <fullName evidence="2">Uncharacterized protein</fullName>
    </submittedName>
</protein>
<organism evidence="2 3">
    <name type="scientific">Fusarium duplospermum</name>
    <dbReference type="NCBI Taxonomy" id="1325734"/>
    <lineage>
        <taxon>Eukaryota</taxon>
        <taxon>Fungi</taxon>
        <taxon>Dikarya</taxon>
        <taxon>Ascomycota</taxon>
        <taxon>Pezizomycotina</taxon>
        <taxon>Sordariomycetes</taxon>
        <taxon>Hypocreomycetidae</taxon>
        <taxon>Hypocreales</taxon>
        <taxon>Nectriaceae</taxon>
        <taxon>Fusarium</taxon>
        <taxon>Fusarium solani species complex</taxon>
    </lineage>
</organism>
<keyword evidence="3" id="KW-1185">Reference proteome</keyword>